<dbReference type="Proteomes" id="UP000481153">
    <property type="component" value="Unassembled WGS sequence"/>
</dbReference>
<protein>
    <recommendedName>
        <fullName evidence="2">PH domain-containing protein</fullName>
    </recommendedName>
</protein>
<dbReference type="SMART" id="SM00233">
    <property type="entry name" value="PH"/>
    <property type="match status" value="1"/>
</dbReference>
<proteinExistence type="predicted"/>
<feature type="domain" description="PH" evidence="2">
    <location>
        <begin position="165"/>
        <end position="272"/>
    </location>
</feature>
<dbReference type="Pfam" id="PF00169">
    <property type="entry name" value="PH"/>
    <property type="match status" value="1"/>
</dbReference>
<dbReference type="VEuPathDB" id="FungiDB:AeMF1_021702"/>
<organism evidence="3 4">
    <name type="scientific">Aphanomyces euteiches</name>
    <dbReference type="NCBI Taxonomy" id="100861"/>
    <lineage>
        <taxon>Eukaryota</taxon>
        <taxon>Sar</taxon>
        <taxon>Stramenopiles</taxon>
        <taxon>Oomycota</taxon>
        <taxon>Saprolegniomycetes</taxon>
        <taxon>Saprolegniales</taxon>
        <taxon>Verrucalvaceae</taxon>
        <taxon>Aphanomyces</taxon>
    </lineage>
</organism>
<dbReference type="EMBL" id="VJMJ01000155">
    <property type="protein sequence ID" value="KAF0730278.1"/>
    <property type="molecule type" value="Genomic_DNA"/>
</dbReference>
<evidence type="ECO:0000256" key="1">
    <source>
        <dbReference type="SAM" id="MobiDB-lite"/>
    </source>
</evidence>
<dbReference type="Gene3D" id="2.30.29.30">
    <property type="entry name" value="Pleckstrin-homology domain (PH domain)/Phosphotyrosine-binding domain (PTB)"/>
    <property type="match status" value="1"/>
</dbReference>
<evidence type="ECO:0000313" key="3">
    <source>
        <dbReference type="EMBL" id="KAF0730278.1"/>
    </source>
</evidence>
<dbReference type="SUPFAM" id="SSF50729">
    <property type="entry name" value="PH domain-like"/>
    <property type="match status" value="1"/>
</dbReference>
<gene>
    <name evidence="3" type="ORF">Ae201684_012279</name>
</gene>
<dbReference type="InterPro" id="IPR001849">
    <property type="entry name" value="PH_domain"/>
</dbReference>
<keyword evidence="4" id="KW-1185">Reference proteome</keyword>
<comment type="caution">
    <text evidence="3">The sequence shown here is derived from an EMBL/GenBank/DDBJ whole genome shotgun (WGS) entry which is preliminary data.</text>
</comment>
<name>A0A6G0WS20_9STRA</name>
<feature type="compositionally biased region" description="Basic and acidic residues" evidence="1">
    <location>
        <begin position="457"/>
        <end position="469"/>
    </location>
</feature>
<evidence type="ECO:0000313" key="4">
    <source>
        <dbReference type="Proteomes" id="UP000481153"/>
    </source>
</evidence>
<evidence type="ECO:0000259" key="2">
    <source>
        <dbReference type="PROSITE" id="PS50003"/>
    </source>
</evidence>
<dbReference type="InterPro" id="IPR011993">
    <property type="entry name" value="PH-like_dom_sf"/>
</dbReference>
<dbReference type="PROSITE" id="PS50003">
    <property type="entry name" value="PH_DOMAIN"/>
    <property type="match status" value="1"/>
</dbReference>
<reference evidence="3 4" key="1">
    <citation type="submission" date="2019-07" db="EMBL/GenBank/DDBJ databases">
        <title>Genomics analysis of Aphanomyces spp. identifies a new class of oomycete effector associated with host adaptation.</title>
        <authorList>
            <person name="Gaulin E."/>
        </authorList>
    </citation>
    <scope>NUCLEOTIDE SEQUENCE [LARGE SCALE GENOMIC DNA]</scope>
    <source>
        <strain evidence="3 4">ATCC 201684</strain>
    </source>
</reference>
<sequence length="581" mass="65508">MLLTTDRLLELAAKLPPKTLEEHRRDVQRLKDEGILLPELARLNQDLFDEVHRHEEAMQEIDRRTTSKEEATPETPLIARSPRFYRKATILDLSEAMLMSLWLITYTGQHLDEEQSPHDYGQASHLHHNGDRNGNYQSMFLAAAIQLLEDKSSDQLHPKIALPPDTIVAGFLKKAKDNSLRSCAKKYVVLTRSALTYCADPREKTPKSQTIPLGRFVCREVLSQRFQHKFAFELIATDASVSTHKTKSKLVWLAKSEHERRVWVHAIRTVINEPHLSIGIDGDSFECLALRRRISEATDQASYMLALKQCKRELLLPVDWIQQHVAHHPRSRCGMDQVFKDLERDKLRINNHVFSGADGSESLLGALTSVFMEIQGQNDQDKELSEAQALCIARSLLLSCNRTQSGGDTYEAVDFLYHNPTLNVLCPHELEAEPLEINVFLHDSCPAVSQYVPETDTTDHWPSSRESLGRRSGHVRHFSGGAIPSIADDSGELAKSGSLNLFGKDHPSRVEDPPLLLFAGKKMHIAIVASTSYKVCDLNPQGDVQDDTWVVIDAVYKQSFVYAPHFGLLEGKGCVTIQHKQ</sequence>
<dbReference type="AlphaFoldDB" id="A0A6G0WS20"/>
<accession>A0A6G0WS20</accession>
<dbReference type="CDD" id="cd00821">
    <property type="entry name" value="PH"/>
    <property type="match status" value="1"/>
</dbReference>
<feature type="region of interest" description="Disordered" evidence="1">
    <location>
        <begin position="453"/>
        <end position="472"/>
    </location>
</feature>